<dbReference type="EMBL" id="KQ245569">
    <property type="protein sequence ID" value="KNC73475.1"/>
    <property type="molecule type" value="Genomic_DNA"/>
</dbReference>
<keyword evidence="2" id="KW-1185">Reference proteome</keyword>
<name>A0A0L0F9T7_9EUKA</name>
<dbReference type="Proteomes" id="UP000054560">
    <property type="component" value="Unassembled WGS sequence"/>
</dbReference>
<organism evidence="1 2">
    <name type="scientific">Sphaeroforma arctica JP610</name>
    <dbReference type="NCBI Taxonomy" id="667725"/>
    <lineage>
        <taxon>Eukaryota</taxon>
        <taxon>Ichthyosporea</taxon>
        <taxon>Ichthyophonida</taxon>
        <taxon>Sphaeroforma</taxon>
    </lineage>
</organism>
<gene>
    <name evidence="1" type="ORF">SARC_13967</name>
</gene>
<feature type="non-terminal residue" evidence="1">
    <location>
        <position position="1"/>
    </location>
</feature>
<accession>A0A0L0F9T7</accession>
<protein>
    <submittedName>
        <fullName evidence="1">Uncharacterized protein</fullName>
    </submittedName>
</protein>
<dbReference type="AlphaFoldDB" id="A0A0L0F9T7"/>
<evidence type="ECO:0000313" key="1">
    <source>
        <dbReference type="EMBL" id="KNC73475.1"/>
    </source>
</evidence>
<dbReference type="GeneID" id="25914471"/>
<sequence length="127" mass="14526">CELKNAEYVKFRRSATGVRSTNFFTKYLKKLMQVDVPYETCEVRESDSGSRYIVFECLRYVFNPEVEAFEETSYHFPNSSHTALLDLGRPSSGGLSTEQVAARRAIVGTNTIEMPYASLRMYWDVGL</sequence>
<reference evidence="1 2" key="1">
    <citation type="submission" date="2011-02" db="EMBL/GenBank/DDBJ databases">
        <title>The Genome Sequence of Sphaeroforma arctica JP610.</title>
        <authorList>
            <consortium name="The Broad Institute Genome Sequencing Platform"/>
            <person name="Russ C."/>
            <person name="Cuomo C."/>
            <person name="Young S.K."/>
            <person name="Zeng Q."/>
            <person name="Gargeya S."/>
            <person name="Alvarado L."/>
            <person name="Berlin A."/>
            <person name="Chapman S.B."/>
            <person name="Chen Z."/>
            <person name="Freedman E."/>
            <person name="Gellesch M."/>
            <person name="Goldberg J."/>
            <person name="Griggs A."/>
            <person name="Gujja S."/>
            <person name="Heilman E."/>
            <person name="Heiman D."/>
            <person name="Howarth C."/>
            <person name="Mehta T."/>
            <person name="Neiman D."/>
            <person name="Pearson M."/>
            <person name="Roberts A."/>
            <person name="Saif S."/>
            <person name="Shea T."/>
            <person name="Shenoy N."/>
            <person name="Sisk P."/>
            <person name="Stolte C."/>
            <person name="Sykes S."/>
            <person name="White J."/>
            <person name="Yandava C."/>
            <person name="Burger G."/>
            <person name="Gray M.W."/>
            <person name="Holland P.W.H."/>
            <person name="King N."/>
            <person name="Lang F.B.F."/>
            <person name="Roger A.J."/>
            <person name="Ruiz-Trillo I."/>
            <person name="Haas B."/>
            <person name="Nusbaum C."/>
            <person name="Birren B."/>
        </authorList>
    </citation>
    <scope>NUCLEOTIDE SEQUENCE [LARGE SCALE GENOMIC DNA]</scope>
    <source>
        <strain evidence="1 2">JP610</strain>
    </source>
</reference>
<dbReference type="RefSeq" id="XP_014147377.1">
    <property type="nucleotide sequence ID" value="XM_014291902.1"/>
</dbReference>
<proteinExistence type="predicted"/>
<evidence type="ECO:0000313" key="2">
    <source>
        <dbReference type="Proteomes" id="UP000054560"/>
    </source>
</evidence>